<keyword evidence="4" id="KW-0732">Signal</keyword>
<keyword evidence="9" id="KW-0770">Synapse</keyword>
<dbReference type="PANTHER" id="PTHR10075">
    <property type="entry name" value="BASIGIN RELATED"/>
    <property type="match status" value="1"/>
</dbReference>
<dbReference type="InterPro" id="IPR003961">
    <property type="entry name" value="FN3_dom"/>
</dbReference>
<evidence type="ECO:0000256" key="8">
    <source>
        <dbReference type="ARBA" id="ARBA00022989"/>
    </source>
</evidence>
<dbReference type="InterPro" id="IPR003599">
    <property type="entry name" value="Ig_sub"/>
</dbReference>
<keyword evidence="6" id="KW-0130">Cell adhesion</keyword>
<dbReference type="FunFam" id="2.60.40.10:FF:000333">
    <property type="entry name" value="Down syndrome cell adhesion molecule"/>
    <property type="match status" value="1"/>
</dbReference>
<evidence type="ECO:0000256" key="11">
    <source>
        <dbReference type="ARBA" id="ARBA00023157"/>
    </source>
</evidence>
<evidence type="ECO:0000256" key="12">
    <source>
        <dbReference type="ARBA" id="ARBA00023180"/>
    </source>
</evidence>
<evidence type="ECO:0000256" key="4">
    <source>
        <dbReference type="ARBA" id="ARBA00022729"/>
    </source>
</evidence>
<sequence>MKWIMMNGRELLFGVAVEDVLSNVTNSGPRGPVFIYEPTRSQVAFANTKGTLLDCSAFGRPAPVLEWAKEDGSFVDNIPGVIEILHNNSLYFPPFQDGAFRADVHIASYRCMASNLVGTIISRKVKIKAVLIEQYKSYNVRVNDVWAMRGTTAVFRCEINPYIVKDYVNITGWWKSNTVISPDDRYSILPSGELHIRNFRDEDTQSTYRCITNNVLTGDQKASLPASLNVISAIINSPPQIQDTVSQIKLQEGHTVELPCTATGYPLPRYSWTKDGTAVVTDQSKVFQRGGNLVIRNVVTSDSGTYICTASNTLGSKTAATQLTISAPLSVSVTPTRQTIDGGDPASLNCSIHGYPVSSVTWFKDGRLLTADDHVSFENGRVLRLASIQRMDKGMYQCVASNEEDNAQGSAQLDLGAAKPLFHGVFQEQYMQQHTSISLKCIASGNPIPNVTWTLDAGEIPKNGRFRMGYYVTPQGDVISHVNITDLRVEDGGLYRCFAENKVGSLAHQNRLNIYGVPYIRPMKNVSAVANDKLVIPCYASGFPLQSIEWSKGGHTLPINHRQAVSTAGVLTVENVQKSYDEGAYVCTASNNKGQIASRSVHVQVMEPPRIDRFNFPKRKEGDRVSVSCMVSSGDTPITLSWLKDGQAIPLDLGITVQRLGPYMSTLMIGDVTPQHNGNYTCIAQNSAAMVNYTAELHVDVPPRWVVEPSNSFVVLSQTVLLHCQSTGTPEPTVMWKKAKGENPGNYQVMDFSETAPNGRPHRHLFPNGTLVINQAREEDHGYYLCHASNGIGTGLSKVVFLNVHIPARFDENKRNRSVLKGASINISCDAIGDMPMSLGWSFNGEQLNWQNNQRLAVILHNTDRGRTTKLTINPAVREDSGFYVCIAKNAFGDDTLLIELTVLEKPEAPVDVEVGSKWSRSVSISWRAPFNGNSLLLNYVIQYKNITDVWSPNTKNLTTLPNVTMATLHGLHPAYNYSVRMLAVNKLGEGLPSDIVNFTTREEAPSGPPTDIQLKATGSQSLEVTWQPPLPEHQNGVIQGYYVGYKIYNSSTPYIYITRQNSQGFTRHYSITNLEKFTKYALHIQAFNSEGAGPKSPDSVVMTLEDVPSRPPQSVQATPLSSVSIRVLWAPPPFYTLNGVLLGFKVLYKPVTPDEDESDAQVITTKNINADIHGLEKFTNYSLQVLAYTRMGEGVRSAPIYVRTEQDEPGQPADVKALAMNESSILITWKKPLRPNGIIQKYIIYFKHNDATGKEILDRVEVPPSQLSYSVTGLVQNRMYTFQVSAATIVGEGERTREVSQTPVERVAARVASFSARVLTPWKENVMLPCLTVGDPVPSIQWRKRGVSLTPDNSHVKILENGTLEIVDVQGVDAANYTCQAVNQYGADEITISLIVQAPPRAPTISVAVTTEKSVQVNWRSGSNGGSTITGFILMYKADHEDWTEVTTRPQNRTYTAQNLKCGTQYRFKMKARNSIGLGDLSNIITTKTNGSAPIMPPQSMLLEHINSTFITLNLNSWQTDKCPITSFTVKYQVWGDSNWATIPVTRSDLEESHLVEDLHPATWYIMKVIANSDAGSTESVLKFATLTYTGEKLPDSLPMDFSLSSTITPIMITHKYEPEFYQKIHVMVPLSLALVLVITISLGTALYCKRRHEAMRWKEAKSNLRRDITAETSLMTDLDKRFDKDSDSSNSLGYTPEPVHLRNVNLLIMDQSNEELPGPNTDWTNQENAQNAQQEMAGSVDSDGFINPYATFCYPKPGGPTPPLQPIRTPLLQTFTKHKHTPQHGSQDLVALEKTEAQRKFAEKFPFALPPPPPPISTATANVLPEVNLLSHPKYRQATGVGLSPRKFASADAIHALFTGRNGKPGPPPHHHQTYSIPSNSRPPSQMSSICEKAGQRNSAISSVTTVSSNHDELMLAFHNGFPSTVTPPDSENQKEDSIGTPQPTDNSSDTTVTEPGIRQFTQSPPRPDERRQAACEVPLYEQNRVRRPSQLDLSSDTTDYDPLPRRKKSPHRRRRSRGHVLSKKVMRQPRGAPVPIRPSSTSTTNSEEITYAFDDRGHHRPSSPSEGYLSYPYTESESNPYYVRRRSRRYTPVAKYEVTPDTPGTDENRPLMMSLAKPALASPQEEEEVGLIDRIYRTVSNSDLSGSLLVDVPESQDKHYIQGYTEDFTVV</sequence>
<dbReference type="InterPro" id="IPR036116">
    <property type="entry name" value="FN3_sf"/>
</dbReference>
<dbReference type="GO" id="GO:0045202">
    <property type="term" value="C:synapse"/>
    <property type="evidence" value="ECO:0007669"/>
    <property type="project" value="UniProtKB-SubCell"/>
</dbReference>
<dbReference type="CDD" id="cd20956">
    <property type="entry name" value="IgI_4_Dscam"/>
    <property type="match status" value="1"/>
</dbReference>
<evidence type="ECO:0000256" key="2">
    <source>
        <dbReference type="ARBA" id="ARBA00022475"/>
    </source>
</evidence>
<keyword evidence="11" id="KW-1015">Disulfide bond</keyword>
<comment type="subcellular location">
    <subcellularLocation>
        <location evidence="1">Cell membrane</location>
        <topology evidence="1">Single-pass type I membrane protein</topology>
    </subcellularLocation>
    <subcellularLocation>
        <location evidence="14">Synapse</location>
    </subcellularLocation>
</comment>
<feature type="domain" description="Ig-like" evidence="16">
    <location>
        <begin position="328"/>
        <end position="414"/>
    </location>
</feature>
<dbReference type="FunFam" id="2.60.40.10:FF:000032">
    <property type="entry name" value="palladin isoform X1"/>
    <property type="match status" value="1"/>
</dbReference>
<keyword evidence="13" id="KW-0393">Immunoglobulin domain</keyword>
<feature type="domain" description="Fibronectin type-III" evidence="17">
    <location>
        <begin position="1498"/>
        <end position="1594"/>
    </location>
</feature>
<dbReference type="InterPro" id="IPR056754">
    <property type="entry name" value="DSCAM/DSCAML_C"/>
</dbReference>
<dbReference type="FunFam" id="2.60.40.10:FF:000120">
    <property type="entry name" value="Down syndrome cell adhesion molecule like 1"/>
    <property type="match status" value="1"/>
</dbReference>
<dbReference type="InterPro" id="IPR003598">
    <property type="entry name" value="Ig_sub2"/>
</dbReference>
<feature type="domain" description="Ig-like" evidence="16">
    <location>
        <begin position="32"/>
        <end position="128"/>
    </location>
</feature>
<evidence type="ECO:0000256" key="15">
    <source>
        <dbReference type="SAM" id="MobiDB-lite"/>
    </source>
</evidence>
<dbReference type="PANTHER" id="PTHR10075:SF100">
    <property type="entry name" value="FASCICLIN-2"/>
    <property type="match status" value="1"/>
</dbReference>
<dbReference type="InterPro" id="IPR013783">
    <property type="entry name" value="Ig-like_fold"/>
</dbReference>
<dbReference type="Proteomes" id="UP000085678">
    <property type="component" value="Unplaced"/>
</dbReference>
<dbReference type="FunFam" id="2.60.40.10:FF:000004">
    <property type="entry name" value="DCC isoform 1"/>
    <property type="match status" value="1"/>
</dbReference>
<dbReference type="Pfam" id="PF07679">
    <property type="entry name" value="I-set"/>
    <property type="match status" value="4"/>
</dbReference>
<evidence type="ECO:0000256" key="13">
    <source>
        <dbReference type="ARBA" id="ARBA00023319"/>
    </source>
</evidence>
<keyword evidence="18" id="KW-1185">Reference proteome</keyword>
<dbReference type="SUPFAM" id="SSF48726">
    <property type="entry name" value="Immunoglobulin"/>
    <property type="match status" value="10"/>
</dbReference>
<dbReference type="GO" id="GO:0007156">
    <property type="term" value="P:homophilic cell adhesion via plasma membrane adhesion molecules"/>
    <property type="evidence" value="ECO:0007669"/>
    <property type="project" value="TreeGrafter"/>
</dbReference>
<dbReference type="KEGG" id="lak:106152284"/>
<dbReference type="FunCoup" id="A0A1S3H5H7">
    <property type="interactions" value="414"/>
</dbReference>
<feature type="domain" description="Fibronectin type-III" evidence="17">
    <location>
        <begin position="909"/>
        <end position="1004"/>
    </location>
</feature>
<accession>A0A1S3H5H7</accession>
<protein>
    <submittedName>
        <fullName evidence="19">Down syndrome cell adhesion molecule homolog</fullName>
    </submittedName>
</protein>
<feature type="domain" description="Fibronectin type-III" evidence="17">
    <location>
        <begin position="1212"/>
        <end position="1307"/>
    </location>
</feature>
<evidence type="ECO:0000256" key="14">
    <source>
        <dbReference type="ARBA" id="ARBA00034103"/>
    </source>
</evidence>
<dbReference type="PROSITE" id="PS50853">
    <property type="entry name" value="FN3"/>
    <property type="match status" value="6"/>
</dbReference>
<evidence type="ECO:0000259" key="16">
    <source>
        <dbReference type="PROSITE" id="PS50835"/>
    </source>
</evidence>
<feature type="compositionally biased region" description="Polar residues" evidence="15">
    <location>
        <begin position="1942"/>
        <end position="1966"/>
    </location>
</feature>
<dbReference type="PROSITE" id="PS50835">
    <property type="entry name" value="IG_LIKE"/>
    <property type="match status" value="9"/>
</dbReference>
<keyword evidence="2" id="KW-1003">Cell membrane</keyword>
<dbReference type="CDD" id="cd00063">
    <property type="entry name" value="FN3"/>
    <property type="match status" value="6"/>
</dbReference>
<dbReference type="STRING" id="7574.A0A1S3H5H7"/>
<dbReference type="RefSeq" id="XP_013381258.1">
    <property type="nucleotide sequence ID" value="XM_013525804.1"/>
</dbReference>
<reference evidence="19" key="1">
    <citation type="submission" date="2025-08" db="UniProtKB">
        <authorList>
            <consortium name="RefSeq"/>
        </authorList>
    </citation>
    <scope>IDENTIFICATION</scope>
    <source>
        <tissue evidence="19">Gonads</tissue>
    </source>
</reference>
<keyword evidence="7" id="KW-0524">Neurogenesis</keyword>
<dbReference type="FunFam" id="2.60.40.10:FF:000017">
    <property type="entry name" value="Down syndrome cell adhesion molecule b"/>
    <property type="match status" value="1"/>
</dbReference>
<evidence type="ECO:0000313" key="18">
    <source>
        <dbReference type="Proteomes" id="UP000085678"/>
    </source>
</evidence>
<feature type="domain" description="Ig-like" evidence="16">
    <location>
        <begin position="609"/>
        <end position="698"/>
    </location>
</feature>
<name>A0A1S3H5H7_LINAN</name>
<dbReference type="InterPro" id="IPR007110">
    <property type="entry name" value="Ig-like_dom"/>
</dbReference>
<feature type="domain" description="Fibronectin type-III" evidence="17">
    <location>
        <begin position="1009"/>
        <end position="1107"/>
    </location>
</feature>
<dbReference type="GO" id="GO:0005886">
    <property type="term" value="C:plasma membrane"/>
    <property type="evidence" value="ECO:0007669"/>
    <property type="project" value="UniProtKB-SubCell"/>
</dbReference>
<dbReference type="InterPro" id="IPR013098">
    <property type="entry name" value="Ig_I-set"/>
</dbReference>
<feature type="domain" description="Fibronectin type-III" evidence="17">
    <location>
        <begin position="1400"/>
        <end position="1493"/>
    </location>
</feature>
<dbReference type="OrthoDB" id="10001713at2759"/>
<dbReference type="GO" id="GO:0030424">
    <property type="term" value="C:axon"/>
    <property type="evidence" value="ECO:0007669"/>
    <property type="project" value="TreeGrafter"/>
</dbReference>
<dbReference type="Pfam" id="PF00041">
    <property type="entry name" value="fn3"/>
    <property type="match status" value="5"/>
</dbReference>
<feature type="domain" description="Fibronectin type-III" evidence="17">
    <location>
        <begin position="1112"/>
        <end position="1208"/>
    </location>
</feature>
<feature type="domain" description="Ig-like" evidence="16">
    <location>
        <begin position="420"/>
        <end position="513"/>
    </location>
</feature>
<evidence type="ECO:0000256" key="5">
    <source>
        <dbReference type="ARBA" id="ARBA00022737"/>
    </source>
</evidence>
<feature type="compositionally biased region" description="Polar residues" evidence="15">
    <location>
        <begin position="1924"/>
        <end position="1933"/>
    </location>
</feature>
<organism evidence="18 19">
    <name type="scientific">Lingula anatina</name>
    <name type="common">Brachiopod</name>
    <name type="synonym">Lingula unguis</name>
    <dbReference type="NCBI Taxonomy" id="7574"/>
    <lineage>
        <taxon>Eukaryota</taxon>
        <taxon>Metazoa</taxon>
        <taxon>Spiralia</taxon>
        <taxon>Lophotrochozoa</taxon>
        <taxon>Brachiopoda</taxon>
        <taxon>Linguliformea</taxon>
        <taxon>Lingulata</taxon>
        <taxon>Lingulida</taxon>
        <taxon>Linguloidea</taxon>
        <taxon>Lingulidae</taxon>
        <taxon>Lingula</taxon>
    </lineage>
</organism>
<dbReference type="InterPro" id="IPR036179">
    <property type="entry name" value="Ig-like_dom_sf"/>
</dbReference>
<dbReference type="GO" id="GO:0070593">
    <property type="term" value="P:dendrite self-avoidance"/>
    <property type="evidence" value="ECO:0007669"/>
    <property type="project" value="TreeGrafter"/>
</dbReference>
<feature type="domain" description="Ig-like" evidence="16">
    <location>
        <begin position="807"/>
        <end position="902"/>
    </location>
</feature>
<dbReference type="GeneID" id="106152284"/>
<feature type="compositionally biased region" description="Low complexity" evidence="15">
    <location>
        <begin position="2042"/>
        <end position="2053"/>
    </location>
</feature>
<feature type="compositionally biased region" description="Polar residues" evidence="15">
    <location>
        <begin position="1876"/>
        <end position="1891"/>
    </location>
</feature>
<dbReference type="PRINTS" id="PR00014">
    <property type="entry name" value="FNTYPEIII"/>
</dbReference>
<feature type="domain" description="Ig-like" evidence="16">
    <location>
        <begin position="703"/>
        <end position="803"/>
    </location>
</feature>
<dbReference type="Pfam" id="PF25059">
    <property type="entry name" value="FN3_DSCAM-DSCAML_C"/>
    <property type="match status" value="1"/>
</dbReference>
<dbReference type="SMART" id="SM00408">
    <property type="entry name" value="IGc2"/>
    <property type="match status" value="9"/>
</dbReference>
<proteinExistence type="predicted"/>
<feature type="region of interest" description="Disordered" evidence="15">
    <location>
        <begin position="1861"/>
        <end position="1899"/>
    </location>
</feature>
<dbReference type="Gene3D" id="2.60.40.10">
    <property type="entry name" value="Immunoglobulins"/>
    <property type="match status" value="16"/>
</dbReference>
<dbReference type="FunFam" id="2.60.40.10:FF:000104">
    <property type="entry name" value="Down syndrome cell adhesion molecule b"/>
    <property type="match status" value="1"/>
</dbReference>
<feature type="domain" description="Ig-like" evidence="16">
    <location>
        <begin position="239"/>
        <end position="326"/>
    </location>
</feature>
<feature type="domain" description="Ig-like" evidence="16">
    <location>
        <begin position="518"/>
        <end position="602"/>
    </location>
</feature>
<feature type="region of interest" description="Disordered" evidence="15">
    <location>
        <begin position="1922"/>
        <end position="2078"/>
    </location>
</feature>
<keyword evidence="8" id="KW-1133">Transmembrane helix</keyword>
<dbReference type="SUPFAM" id="SSF49265">
    <property type="entry name" value="Fibronectin type III"/>
    <property type="match status" value="3"/>
</dbReference>
<dbReference type="InParanoid" id="A0A1S3H5H7"/>
<keyword evidence="12" id="KW-0325">Glycoprotein</keyword>
<dbReference type="GO" id="GO:0098632">
    <property type="term" value="F:cell-cell adhesion mediator activity"/>
    <property type="evidence" value="ECO:0007669"/>
    <property type="project" value="TreeGrafter"/>
</dbReference>
<keyword evidence="10" id="KW-0472">Membrane</keyword>
<dbReference type="FunFam" id="2.60.40.10:FF:000093">
    <property type="entry name" value="Down syndrome cell adhesion molecule, isoform B"/>
    <property type="match status" value="1"/>
</dbReference>
<dbReference type="Pfam" id="PF13927">
    <property type="entry name" value="Ig_3"/>
    <property type="match status" value="4"/>
</dbReference>
<dbReference type="SMART" id="SM00060">
    <property type="entry name" value="FN3"/>
    <property type="match status" value="6"/>
</dbReference>
<evidence type="ECO:0000313" key="19">
    <source>
        <dbReference type="RefSeq" id="XP_013381258.1"/>
    </source>
</evidence>
<keyword evidence="5" id="KW-0677">Repeat</keyword>
<gene>
    <name evidence="19" type="primary">LOC106152284</name>
</gene>
<feature type="compositionally biased region" description="Basic residues" evidence="15">
    <location>
        <begin position="2008"/>
        <end position="2030"/>
    </location>
</feature>
<evidence type="ECO:0000256" key="7">
    <source>
        <dbReference type="ARBA" id="ARBA00022902"/>
    </source>
</evidence>
<evidence type="ECO:0000256" key="10">
    <source>
        <dbReference type="ARBA" id="ARBA00023136"/>
    </source>
</evidence>
<evidence type="ECO:0000259" key="17">
    <source>
        <dbReference type="PROSITE" id="PS50853"/>
    </source>
</evidence>
<dbReference type="GO" id="GO:0007411">
    <property type="term" value="P:axon guidance"/>
    <property type="evidence" value="ECO:0007669"/>
    <property type="project" value="TreeGrafter"/>
</dbReference>
<keyword evidence="3" id="KW-0812">Transmembrane</keyword>
<evidence type="ECO:0000256" key="3">
    <source>
        <dbReference type="ARBA" id="ARBA00022692"/>
    </source>
</evidence>
<evidence type="ECO:0000256" key="6">
    <source>
        <dbReference type="ARBA" id="ARBA00022889"/>
    </source>
</evidence>
<evidence type="ECO:0000256" key="1">
    <source>
        <dbReference type="ARBA" id="ARBA00004251"/>
    </source>
</evidence>
<dbReference type="SMART" id="SM00409">
    <property type="entry name" value="IG"/>
    <property type="match status" value="9"/>
</dbReference>
<dbReference type="CDD" id="cd00096">
    <property type="entry name" value="Ig"/>
    <property type="match status" value="2"/>
</dbReference>
<evidence type="ECO:0000256" key="9">
    <source>
        <dbReference type="ARBA" id="ARBA00023018"/>
    </source>
</evidence>
<feature type="domain" description="Ig-like" evidence="16">
    <location>
        <begin position="1304"/>
        <end position="1394"/>
    </location>
</feature>